<dbReference type="EMBL" id="CCAE010000035">
    <property type="protein sequence ID" value="CDN89088.1"/>
    <property type="molecule type" value="Genomic_DNA"/>
</dbReference>
<feature type="region of interest" description="Disordered" evidence="1">
    <location>
        <begin position="308"/>
        <end position="343"/>
    </location>
</feature>
<dbReference type="Proteomes" id="UP000028878">
    <property type="component" value="Unassembled WGS sequence"/>
</dbReference>
<protein>
    <submittedName>
        <fullName evidence="3">Membrane protein, putative</fullName>
    </submittedName>
</protein>
<evidence type="ECO:0000313" key="3">
    <source>
        <dbReference type="EMBL" id="CDN89088.1"/>
    </source>
</evidence>
<feature type="compositionally biased region" description="Pro residues" evidence="1">
    <location>
        <begin position="316"/>
        <end position="330"/>
    </location>
</feature>
<proteinExistence type="predicted"/>
<keyword evidence="2" id="KW-1133">Transmembrane helix</keyword>
<evidence type="ECO:0000256" key="1">
    <source>
        <dbReference type="SAM" id="MobiDB-lite"/>
    </source>
</evidence>
<gene>
    <name evidence="3" type="ORF">BN948_03525</name>
</gene>
<keyword evidence="2" id="KW-0812">Transmembrane</keyword>
<reference evidence="4" key="1">
    <citation type="submission" date="2014-11" db="EMBL/GenBank/DDBJ databases">
        <title>Draft genome sequence of Hydrogenophaga intermedia S1.</title>
        <authorList>
            <person name="Gan H.M."/>
            <person name="Chew T.H."/>
            <person name="Stolz A."/>
        </authorList>
    </citation>
    <scope>NUCLEOTIDE SEQUENCE [LARGE SCALE GENOMIC DNA]</scope>
    <source>
        <strain evidence="4">S1</strain>
    </source>
</reference>
<name>A0A1L1PGK1_HYDIT</name>
<feature type="transmembrane region" description="Helical" evidence="2">
    <location>
        <begin position="209"/>
        <end position="227"/>
    </location>
</feature>
<keyword evidence="4" id="KW-1185">Reference proteome</keyword>
<feature type="transmembrane region" description="Helical" evidence="2">
    <location>
        <begin position="129"/>
        <end position="153"/>
    </location>
</feature>
<dbReference type="RefSeq" id="WP_009518378.1">
    <property type="nucleotide sequence ID" value="NZ_CCAE010000035.1"/>
</dbReference>
<feature type="transmembrane region" description="Helical" evidence="2">
    <location>
        <begin position="264"/>
        <end position="286"/>
    </location>
</feature>
<organism evidence="3 4">
    <name type="scientific">Hydrogenophaga intermedia</name>
    <dbReference type="NCBI Taxonomy" id="65786"/>
    <lineage>
        <taxon>Bacteria</taxon>
        <taxon>Pseudomonadati</taxon>
        <taxon>Pseudomonadota</taxon>
        <taxon>Betaproteobacteria</taxon>
        <taxon>Burkholderiales</taxon>
        <taxon>Comamonadaceae</taxon>
        <taxon>Hydrogenophaga</taxon>
    </lineage>
</organism>
<feature type="transmembrane region" description="Helical" evidence="2">
    <location>
        <begin position="234"/>
        <end position="252"/>
    </location>
</feature>
<dbReference type="GO" id="GO:0005886">
    <property type="term" value="C:plasma membrane"/>
    <property type="evidence" value="ECO:0007669"/>
    <property type="project" value="UniProtKB-SubCell"/>
</dbReference>
<feature type="transmembrane region" description="Helical" evidence="2">
    <location>
        <begin position="165"/>
        <end position="189"/>
    </location>
</feature>
<sequence length="343" mass="36471">MTPGPTLKRLWPHARRWLPWLLAAAVLYLVAQQAREVEWAKVWTALQALPLHHLLISVALALCAHTLFASYDLIGRWLAKARITRARTLATAAIAYAFNLNFGALIGGVGMRLRLYTRAGLSPGTVGQIVTHSFIANWLGWCWVLGTVLVLSPPRLQGEWALGMVALRGMGAVLLVVAVGYHALCAFSGKSELRWREHTLPLAGSRVALMQAVMGATVWMLMALSLWNLLQGRVPYATVLGALLLAGVAGALTHVPSGLGVLEAVVAAALAGTMPLNEVLAAVLAYRAAHYLLPLALALPAYGVSELSSREGTRSPPAPPRGSASQPPPVDRTGDPVARSPGA</sequence>
<evidence type="ECO:0000313" key="4">
    <source>
        <dbReference type="Proteomes" id="UP000028878"/>
    </source>
</evidence>
<dbReference type="AlphaFoldDB" id="A0A1L1PGK1"/>
<evidence type="ECO:0000256" key="2">
    <source>
        <dbReference type="SAM" id="Phobius"/>
    </source>
</evidence>
<feature type="transmembrane region" description="Helical" evidence="2">
    <location>
        <begin position="54"/>
        <end position="74"/>
    </location>
</feature>
<keyword evidence="2" id="KW-0472">Membrane</keyword>
<feature type="transmembrane region" description="Helical" evidence="2">
    <location>
        <begin position="86"/>
        <end position="109"/>
    </location>
</feature>
<accession>A0A1L1PGK1</accession>
<feature type="transmembrane region" description="Helical" evidence="2">
    <location>
        <begin position="17"/>
        <end position="34"/>
    </location>
</feature>